<name>A0A1F5S1M7_9BACT</name>
<dbReference type="Proteomes" id="UP000178323">
    <property type="component" value="Unassembled WGS sequence"/>
</dbReference>
<dbReference type="PANTHER" id="PTHR43852:SF4">
    <property type="entry name" value="NUCLEOTIDYLTRANSFERASE"/>
    <property type="match status" value="1"/>
</dbReference>
<comment type="caution">
    <text evidence="2">The sequence shown here is derived from an EMBL/GenBank/DDBJ whole genome shotgun (WGS) entry which is preliminary data.</text>
</comment>
<dbReference type="CDD" id="cd05403">
    <property type="entry name" value="NT_KNTase_like"/>
    <property type="match status" value="1"/>
</dbReference>
<proteinExistence type="predicted"/>
<dbReference type="EMBL" id="MFFS01000083">
    <property type="protein sequence ID" value="OGF20597.1"/>
    <property type="molecule type" value="Genomic_DNA"/>
</dbReference>
<dbReference type="InterPro" id="IPR041633">
    <property type="entry name" value="Polbeta"/>
</dbReference>
<dbReference type="InterPro" id="IPR043519">
    <property type="entry name" value="NT_sf"/>
</dbReference>
<reference evidence="2 3" key="1">
    <citation type="journal article" date="2016" name="Nat. Commun.">
        <title>Thousands of microbial genomes shed light on interconnected biogeochemical processes in an aquifer system.</title>
        <authorList>
            <person name="Anantharaman K."/>
            <person name="Brown C.T."/>
            <person name="Hug L.A."/>
            <person name="Sharon I."/>
            <person name="Castelle C.J."/>
            <person name="Probst A.J."/>
            <person name="Thomas B.C."/>
            <person name="Singh A."/>
            <person name="Wilkins M.J."/>
            <person name="Karaoz U."/>
            <person name="Brodie E.L."/>
            <person name="Williams K.H."/>
            <person name="Hubbard S.S."/>
            <person name="Banfield J.F."/>
        </authorList>
    </citation>
    <scope>NUCLEOTIDE SEQUENCE [LARGE SCALE GENOMIC DNA]</scope>
</reference>
<evidence type="ECO:0000259" key="1">
    <source>
        <dbReference type="Pfam" id="PF18765"/>
    </source>
</evidence>
<organism evidence="2 3">
    <name type="scientific">Candidatus Falkowbacteria bacterium RBG_13_39_14</name>
    <dbReference type="NCBI Taxonomy" id="1797985"/>
    <lineage>
        <taxon>Bacteria</taxon>
        <taxon>Candidatus Falkowiibacteriota</taxon>
    </lineage>
</organism>
<evidence type="ECO:0000313" key="2">
    <source>
        <dbReference type="EMBL" id="OGF20597.1"/>
    </source>
</evidence>
<dbReference type="NCBIfam" id="NF047752">
    <property type="entry name" value="MntA_antitoxin"/>
    <property type="match status" value="1"/>
</dbReference>
<protein>
    <recommendedName>
        <fullName evidence="1">Polymerase beta nucleotidyltransferase domain-containing protein</fullName>
    </recommendedName>
</protein>
<dbReference type="STRING" id="1797985.A2Y83_01660"/>
<dbReference type="AlphaFoldDB" id="A0A1F5S1M7"/>
<accession>A0A1F5S1M7</accession>
<dbReference type="PANTHER" id="PTHR43852">
    <property type="entry name" value="NUCLEOTIDYLTRANSFERASE"/>
    <property type="match status" value="1"/>
</dbReference>
<gene>
    <name evidence="2" type="ORF">A2Y83_01660</name>
</gene>
<feature type="domain" description="Polymerase beta nucleotidyltransferase" evidence="1">
    <location>
        <begin position="9"/>
        <end position="98"/>
    </location>
</feature>
<dbReference type="InterPro" id="IPR052930">
    <property type="entry name" value="TA_antitoxin_MntA"/>
</dbReference>
<dbReference type="Gene3D" id="3.30.460.10">
    <property type="entry name" value="Beta Polymerase, domain 2"/>
    <property type="match status" value="1"/>
</dbReference>
<dbReference type="Pfam" id="PF18765">
    <property type="entry name" value="Polbeta"/>
    <property type="match status" value="1"/>
</dbReference>
<evidence type="ECO:0000313" key="3">
    <source>
        <dbReference type="Proteomes" id="UP000178323"/>
    </source>
</evidence>
<sequence>MEITKAQQKKLKELGKKHGIKLAMIFGSRAKGNPKKDSDLDIAFISSKDEKKYSYYYGELFGDLGTIFKGYDIDLLNLKDVDYFVKYEVARNSRLIIGEPLEYCEFRARAYRMYKDSFDLRRLNDILLEKKHRLLKEKIQCAGI</sequence>
<dbReference type="SUPFAM" id="SSF81301">
    <property type="entry name" value="Nucleotidyltransferase"/>
    <property type="match status" value="1"/>
</dbReference>